<evidence type="ECO:0000259" key="3">
    <source>
        <dbReference type="Pfam" id="PF05532"/>
    </source>
</evidence>
<accession>A0ABT8E4G7</accession>
<gene>
    <name evidence="4" type="ORF">QYF49_07125</name>
</gene>
<dbReference type="InterPro" id="IPR036629">
    <property type="entry name" value="YjbJ_sf"/>
</dbReference>
<feature type="compositionally biased region" description="Basic and acidic residues" evidence="2">
    <location>
        <begin position="1"/>
        <end position="19"/>
    </location>
</feature>
<comment type="caution">
    <text evidence="4">The sequence shown here is derived from an EMBL/GenBank/DDBJ whole genome shotgun (WGS) entry which is preliminary data.</text>
</comment>
<feature type="compositionally biased region" description="Basic and acidic residues" evidence="2">
    <location>
        <begin position="33"/>
        <end position="56"/>
    </location>
</feature>
<dbReference type="EMBL" id="JAUHLN010000001">
    <property type="protein sequence ID" value="MDN4072803.1"/>
    <property type="molecule type" value="Genomic_DNA"/>
</dbReference>
<feature type="domain" description="CsbD-like" evidence="3">
    <location>
        <begin position="4"/>
        <end position="55"/>
    </location>
</feature>
<dbReference type="Gene3D" id="1.10.1470.10">
    <property type="entry name" value="YjbJ"/>
    <property type="match status" value="1"/>
</dbReference>
<evidence type="ECO:0000256" key="1">
    <source>
        <dbReference type="ARBA" id="ARBA00009129"/>
    </source>
</evidence>
<dbReference type="RefSeq" id="WP_290398889.1">
    <property type="nucleotide sequence ID" value="NZ_JAUHLN010000001.1"/>
</dbReference>
<proteinExistence type="inferred from homology"/>
<feature type="region of interest" description="Disordered" evidence="2">
    <location>
        <begin position="1"/>
        <end position="67"/>
    </location>
</feature>
<protein>
    <submittedName>
        <fullName evidence="4">CsbD family protein</fullName>
    </submittedName>
</protein>
<evidence type="ECO:0000313" key="4">
    <source>
        <dbReference type="EMBL" id="MDN4072803.1"/>
    </source>
</evidence>
<evidence type="ECO:0000313" key="5">
    <source>
        <dbReference type="Proteomes" id="UP001168694"/>
    </source>
</evidence>
<evidence type="ECO:0000256" key="2">
    <source>
        <dbReference type="SAM" id="MobiDB-lite"/>
    </source>
</evidence>
<name>A0ABT8E4G7_9BACL</name>
<reference evidence="4" key="1">
    <citation type="submission" date="2023-06" db="EMBL/GenBank/DDBJ databases">
        <title>Draft Genome Sequences of Representative Paenibacillus Polymyxa, Bacillus cereus, Fictibacillus sp., and Brevibacillus agri Strains Isolated from Amazonian Dark Earth.</title>
        <authorList>
            <person name="Pellegrinetti T.A."/>
            <person name="Cunha I.C.M."/>
            <person name="Chaves M.G."/>
            <person name="Freitas A.S."/>
            <person name="Silva A.V.R."/>
            <person name="Tsai S.M."/>
            <person name="Mendes L.W."/>
        </authorList>
    </citation>
    <scope>NUCLEOTIDE SEQUENCE</scope>
    <source>
        <strain evidence="4">CENA-BCM004</strain>
    </source>
</reference>
<dbReference type="SUPFAM" id="SSF69047">
    <property type="entry name" value="Hypothetical protein YjbJ"/>
    <property type="match status" value="1"/>
</dbReference>
<dbReference type="Pfam" id="PF05532">
    <property type="entry name" value="CsbD"/>
    <property type="match status" value="1"/>
</dbReference>
<dbReference type="InterPro" id="IPR008462">
    <property type="entry name" value="CsbD"/>
</dbReference>
<comment type="similarity">
    <text evidence="1">Belongs to the UPF0337 (CsbD) family.</text>
</comment>
<sequence>MNEDQTKGKMDQIKGEAKRGLGKLTGDETTEAEGNKDKAKGNLREGFGDAKEKAADKVNSLFDNQRD</sequence>
<dbReference type="Proteomes" id="UP001168694">
    <property type="component" value="Unassembled WGS sequence"/>
</dbReference>
<keyword evidence="5" id="KW-1185">Reference proteome</keyword>
<organism evidence="4 5">
    <name type="scientific">Fictibacillus terranigra</name>
    <dbReference type="NCBI Taxonomy" id="3058424"/>
    <lineage>
        <taxon>Bacteria</taxon>
        <taxon>Bacillati</taxon>
        <taxon>Bacillota</taxon>
        <taxon>Bacilli</taxon>
        <taxon>Bacillales</taxon>
        <taxon>Fictibacillaceae</taxon>
        <taxon>Fictibacillus</taxon>
    </lineage>
</organism>